<dbReference type="SUPFAM" id="SSF56672">
    <property type="entry name" value="DNA/RNA polymerases"/>
    <property type="match status" value="1"/>
</dbReference>
<dbReference type="GO" id="GO:0004523">
    <property type="term" value="F:RNA-DNA hybrid ribonuclease activity"/>
    <property type="evidence" value="ECO:0007669"/>
    <property type="project" value="UniProtKB-EC"/>
</dbReference>
<evidence type="ECO:0000313" key="6">
    <source>
        <dbReference type="Proteomes" id="UP001239994"/>
    </source>
</evidence>
<accession>A0AAD8ZNY5</accession>
<dbReference type="Proteomes" id="UP001239994">
    <property type="component" value="Unassembled WGS sequence"/>
</dbReference>
<dbReference type="EC" id="3.1.26.4" evidence="2"/>
<keyword evidence="6" id="KW-1185">Reference proteome</keyword>
<evidence type="ECO:0000256" key="2">
    <source>
        <dbReference type="ARBA" id="ARBA00012180"/>
    </source>
</evidence>
<comment type="similarity">
    <text evidence="1">Belongs to the beta type-B retroviral polymerase family. HERV class-II K(HML-2) pol subfamily.</text>
</comment>
<dbReference type="Pfam" id="PF00078">
    <property type="entry name" value="RVT_1"/>
    <property type="match status" value="1"/>
</dbReference>
<dbReference type="InterPro" id="IPR000477">
    <property type="entry name" value="RT_dom"/>
</dbReference>
<dbReference type="Pfam" id="PF01498">
    <property type="entry name" value="HTH_Tnp_Tc3_2"/>
    <property type="match status" value="1"/>
</dbReference>
<dbReference type="InterPro" id="IPR053134">
    <property type="entry name" value="RNA-dir_DNA_polymerase"/>
</dbReference>
<dbReference type="InterPro" id="IPR036397">
    <property type="entry name" value="RNaseH_sf"/>
</dbReference>
<comment type="caution">
    <text evidence="5">The sequence shown here is derived from an EMBL/GenBank/DDBJ whole genome shotgun (WGS) entry which is preliminary data.</text>
</comment>
<dbReference type="Gene3D" id="3.10.10.10">
    <property type="entry name" value="HIV Type 1 Reverse Transcriptase, subunit A, domain 1"/>
    <property type="match status" value="1"/>
</dbReference>
<name>A0AAD8ZNY5_9TELE</name>
<feature type="domain" description="Reverse transcriptase" evidence="3">
    <location>
        <begin position="58"/>
        <end position="128"/>
    </location>
</feature>
<proteinExistence type="inferred from homology"/>
<dbReference type="Gene3D" id="3.30.420.10">
    <property type="entry name" value="Ribonuclease H-like superfamily/Ribonuclease H"/>
    <property type="match status" value="1"/>
</dbReference>
<evidence type="ECO:0000256" key="1">
    <source>
        <dbReference type="ARBA" id="ARBA00010879"/>
    </source>
</evidence>
<dbReference type="Gene3D" id="3.30.70.270">
    <property type="match status" value="1"/>
</dbReference>
<protein>
    <recommendedName>
        <fullName evidence="2">ribonuclease H</fullName>
        <ecNumber evidence="2">3.1.26.4</ecNumber>
    </recommendedName>
</protein>
<organism evidence="5 6">
    <name type="scientific">Electrophorus voltai</name>
    <dbReference type="NCBI Taxonomy" id="2609070"/>
    <lineage>
        <taxon>Eukaryota</taxon>
        <taxon>Metazoa</taxon>
        <taxon>Chordata</taxon>
        <taxon>Craniata</taxon>
        <taxon>Vertebrata</taxon>
        <taxon>Euteleostomi</taxon>
        <taxon>Actinopterygii</taxon>
        <taxon>Neopterygii</taxon>
        <taxon>Teleostei</taxon>
        <taxon>Ostariophysi</taxon>
        <taxon>Gymnotiformes</taxon>
        <taxon>Gymnotoidei</taxon>
        <taxon>Gymnotidae</taxon>
        <taxon>Electrophorus</taxon>
    </lineage>
</organism>
<dbReference type="InterPro" id="IPR002492">
    <property type="entry name" value="Transposase_Tc1-like"/>
</dbReference>
<dbReference type="InterPro" id="IPR043502">
    <property type="entry name" value="DNA/RNA_pol_sf"/>
</dbReference>
<gene>
    <name evidence="5" type="ORF">P4O66_004533</name>
</gene>
<dbReference type="GO" id="GO:0003677">
    <property type="term" value="F:DNA binding"/>
    <property type="evidence" value="ECO:0007669"/>
    <property type="project" value="InterPro"/>
</dbReference>
<dbReference type="CDD" id="cd01647">
    <property type="entry name" value="RT_LTR"/>
    <property type="match status" value="1"/>
</dbReference>
<dbReference type="EMBL" id="JAROKS010000008">
    <property type="protein sequence ID" value="KAK1801578.1"/>
    <property type="molecule type" value="Genomic_DNA"/>
</dbReference>
<dbReference type="InterPro" id="IPR043128">
    <property type="entry name" value="Rev_trsase/Diguanyl_cyclase"/>
</dbReference>
<sequence length="353" mass="40394">MVFLQSTSIESPEAKINLTVPQEYSDLVQVFTPMRATQLPPCRDWDYAITLKEDAVPPQLLEQLRGARIFTKLHLRSAYNLIWIKEGDEWKTTFSTVLGHYEYLVLTYGLATAPSVFQAYINEVLWEYLDLLCRTAKRLRWEPEAELRWEPEPQKPAPQKPAPRKAAHQEAGGVFGVVGFCHELQHCSVERGEPSRRTTIPAALHQSGLYGRVARQKPLLSKRHEIASLEFAKRHLKDSQTMRNKILWSDETNIELFGLTAKRHVWRKPGTTHHLANTVKHAGGSIMLWGCFSAAGTGRLVRVEGKVNAAMYRDILEENLLQSALDIRLDRRAVQRSKQLMKLEVQNTNHEEN</sequence>
<evidence type="ECO:0000259" key="3">
    <source>
        <dbReference type="Pfam" id="PF00078"/>
    </source>
</evidence>
<reference evidence="5" key="1">
    <citation type="submission" date="2023-03" db="EMBL/GenBank/DDBJ databases">
        <title>Electrophorus voltai genome.</title>
        <authorList>
            <person name="Bian C."/>
        </authorList>
    </citation>
    <scope>NUCLEOTIDE SEQUENCE</scope>
    <source>
        <strain evidence="5">CB-2022</strain>
        <tissue evidence="5">Muscle</tissue>
    </source>
</reference>
<evidence type="ECO:0000259" key="4">
    <source>
        <dbReference type="Pfam" id="PF01498"/>
    </source>
</evidence>
<dbReference type="GO" id="GO:0006313">
    <property type="term" value="P:DNA transposition"/>
    <property type="evidence" value="ECO:0007669"/>
    <property type="project" value="InterPro"/>
</dbReference>
<dbReference type="GO" id="GO:0015074">
    <property type="term" value="P:DNA integration"/>
    <property type="evidence" value="ECO:0007669"/>
    <property type="project" value="InterPro"/>
</dbReference>
<dbReference type="PANTHER" id="PTHR24559">
    <property type="entry name" value="TRANSPOSON TY3-I GAG-POL POLYPROTEIN"/>
    <property type="match status" value="1"/>
</dbReference>
<evidence type="ECO:0000313" key="5">
    <source>
        <dbReference type="EMBL" id="KAK1801578.1"/>
    </source>
</evidence>
<feature type="domain" description="Transposase Tc1-like" evidence="4">
    <location>
        <begin position="181"/>
        <end position="237"/>
    </location>
</feature>
<dbReference type="AlphaFoldDB" id="A0AAD8ZNY5"/>
<dbReference type="PANTHER" id="PTHR24559:SF440">
    <property type="entry name" value="RIBONUCLEASE H"/>
    <property type="match status" value="1"/>
</dbReference>